<proteinExistence type="predicted"/>
<reference evidence="3 4" key="1">
    <citation type="submission" date="2015-05" db="EMBL/GenBank/DDBJ databases">
        <title>Evolution of Trichinella species and genotypes.</title>
        <authorList>
            <person name="Korhonen P.K."/>
            <person name="Edoardo P."/>
            <person name="Giuseppe L.R."/>
            <person name="Gasser R.B."/>
        </authorList>
    </citation>
    <scope>NUCLEOTIDE SEQUENCE [LARGE SCALE GENOMIC DNA]</scope>
    <source>
        <strain evidence="3">ISS10</strain>
    </source>
</reference>
<sequence>MESGARVRAATNEILLRKSRRSQRGNRVSPDQSILSARDIFGVAYNSSKENTPRPPHNLRALMKSVDASTRSWKQRFTSLSIAWLYPLADCLMLLNLAIIS</sequence>
<feature type="transmembrane region" description="Helical" evidence="2">
    <location>
        <begin position="80"/>
        <end position="100"/>
    </location>
</feature>
<dbReference type="AlphaFoldDB" id="A0A0V1LLP2"/>
<keyword evidence="2" id="KW-0472">Membrane</keyword>
<dbReference type="EMBL" id="JYDW01000029">
    <property type="protein sequence ID" value="KRZ60406.1"/>
    <property type="molecule type" value="Genomic_DNA"/>
</dbReference>
<organism evidence="3 4">
    <name type="scientific">Trichinella nativa</name>
    <dbReference type="NCBI Taxonomy" id="6335"/>
    <lineage>
        <taxon>Eukaryota</taxon>
        <taxon>Metazoa</taxon>
        <taxon>Ecdysozoa</taxon>
        <taxon>Nematoda</taxon>
        <taxon>Enoplea</taxon>
        <taxon>Dorylaimia</taxon>
        <taxon>Trichinellida</taxon>
        <taxon>Trichinellidae</taxon>
        <taxon>Trichinella</taxon>
    </lineage>
</organism>
<dbReference type="Proteomes" id="UP000054721">
    <property type="component" value="Unassembled WGS sequence"/>
</dbReference>
<dbReference type="OrthoDB" id="5934293at2759"/>
<evidence type="ECO:0000256" key="1">
    <source>
        <dbReference type="SAM" id="MobiDB-lite"/>
    </source>
</evidence>
<comment type="caution">
    <text evidence="3">The sequence shown here is derived from an EMBL/GenBank/DDBJ whole genome shotgun (WGS) entry which is preliminary data.</text>
</comment>
<keyword evidence="2" id="KW-0812">Transmembrane</keyword>
<keyword evidence="4" id="KW-1185">Reference proteome</keyword>
<gene>
    <name evidence="3" type="ORF">T02_15627</name>
</gene>
<evidence type="ECO:0000256" key="2">
    <source>
        <dbReference type="SAM" id="Phobius"/>
    </source>
</evidence>
<evidence type="ECO:0000313" key="3">
    <source>
        <dbReference type="EMBL" id="KRZ60406.1"/>
    </source>
</evidence>
<name>A0A0V1LLP2_9BILA</name>
<keyword evidence="2" id="KW-1133">Transmembrane helix</keyword>
<protein>
    <submittedName>
        <fullName evidence="3">Uncharacterized protein</fullName>
    </submittedName>
</protein>
<accession>A0A0V1LLP2</accession>
<evidence type="ECO:0000313" key="4">
    <source>
        <dbReference type="Proteomes" id="UP000054721"/>
    </source>
</evidence>
<feature type="region of interest" description="Disordered" evidence="1">
    <location>
        <begin position="1"/>
        <end position="32"/>
    </location>
</feature>